<reference evidence="1 2" key="1">
    <citation type="journal article" date="2016" name="Nat. Commun.">
        <title>Thousands of microbial genomes shed light on interconnected biogeochemical processes in an aquifer system.</title>
        <authorList>
            <person name="Anantharaman K."/>
            <person name="Brown C.T."/>
            <person name="Hug L.A."/>
            <person name="Sharon I."/>
            <person name="Castelle C.J."/>
            <person name="Probst A.J."/>
            <person name="Thomas B.C."/>
            <person name="Singh A."/>
            <person name="Wilkins M.J."/>
            <person name="Karaoz U."/>
            <person name="Brodie E.L."/>
            <person name="Williams K.H."/>
            <person name="Hubbard S.S."/>
            <person name="Banfield J.F."/>
        </authorList>
    </citation>
    <scope>NUCLEOTIDE SEQUENCE [LARGE SCALE GENOMIC DNA]</scope>
</reference>
<evidence type="ECO:0008006" key="3">
    <source>
        <dbReference type="Google" id="ProtNLM"/>
    </source>
</evidence>
<dbReference type="Gene3D" id="3.40.50.2000">
    <property type="entry name" value="Glycogen Phosphorylase B"/>
    <property type="match status" value="1"/>
</dbReference>
<dbReference type="EMBL" id="MHLW01000004">
    <property type="protein sequence ID" value="OGZ18362.1"/>
    <property type="molecule type" value="Genomic_DNA"/>
</dbReference>
<dbReference type="Proteomes" id="UP000178893">
    <property type="component" value="Unassembled WGS sequence"/>
</dbReference>
<evidence type="ECO:0000313" key="2">
    <source>
        <dbReference type="Proteomes" id="UP000178893"/>
    </source>
</evidence>
<sequence length="322" mass="38145">MRIVINTNYESAGTKVCVDDLSIKFRNAGFEVIRNDWKNYQNYDLILFMSPDSEVIKAKKMNSKALVGIMDPKITIKRRPEVEKADFLMVTSLEQKDFFLKYNKNIVIYYMFPEIKESVKNHIKKDKIIIGYHGNRTHLDYISDLNKALDKLFNKYNIEFWAIYNIKKSGKWKKNLPKKCPVKHIQWSQESYHNYLVQFDIGVIPAKIPAKFFFKGFGLKKYDYFIRFKYSTNPGRIYPFSQLRIPVVADFMPSYCQIIEDGKSGFLVYSQEGWYNALEKLILSPELRNQMSRNLKNYIDNNCSPEINFQELLRFIENLKKL</sequence>
<dbReference type="AlphaFoldDB" id="A0A1G2DY89"/>
<protein>
    <recommendedName>
        <fullName evidence="3">Glycosyl transferase family 1 domain-containing protein</fullName>
    </recommendedName>
</protein>
<proteinExistence type="predicted"/>
<comment type="caution">
    <text evidence="1">The sequence shown here is derived from an EMBL/GenBank/DDBJ whole genome shotgun (WGS) entry which is preliminary data.</text>
</comment>
<gene>
    <name evidence="1" type="ORF">A2V72_01155</name>
</gene>
<evidence type="ECO:0000313" key="1">
    <source>
        <dbReference type="EMBL" id="OGZ18362.1"/>
    </source>
</evidence>
<organism evidence="1 2">
    <name type="scientific">Candidatus Nealsonbacteria bacterium RBG_13_37_56</name>
    <dbReference type="NCBI Taxonomy" id="1801661"/>
    <lineage>
        <taxon>Bacteria</taxon>
        <taxon>Candidatus Nealsoniibacteriota</taxon>
    </lineage>
</organism>
<dbReference type="SUPFAM" id="SSF53756">
    <property type="entry name" value="UDP-Glycosyltransferase/glycogen phosphorylase"/>
    <property type="match status" value="1"/>
</dbReference>
<name>A0A1G2DY89_9BACT</name>
<accession>A0A1G2DY89</accession>